<comment type="cofactor">
    <cofactor evidence="1 4">
        <name>pyridoxal 5'-phosphate</name>
        <dbReference type="ChEBI" id="CHEBI:597326"/>
    </cofactor>
</comment>
<gene>
    <name evidence="5" type="ORF">CBYS24578_00016244</name>
</gene>
<dbReference type="InterPro" id="IPR054542">
    <property type="entry name" value="Cys_met_metab_PP"/>
</dbReference>
<evidence type="ECO:0000313" key="5">
    <source>
        <dbReference type="EMBL" id="CAG9974702.1"/>
    </source>
</evidence>
<evidence type="ECO:0000256" key="2">
    <source>
        <dbReference type="ARBA" id="ARBA00022898"/>
    </source>
</evidence>
<dbReference type="PANTHER" id="PTHR11808">
    <property type="entry name" value="TRANS-SULFURATION ENZYME FAMILY MEMBER"/>
    <property type="match status" value="1"/>
</dbReference>
<dbReference type="GO" id="GO:0030170">
    <property type="term" value="F:pyridoxal phosphate binding"/>
    <property type="evidence" value="ECO:0007669"/>
    <property type="project" value="InterPro"/>
</dbReference>
<evidence type="ECO:0000256" key="1">
    <source>
        <dbReference type="ARBA" id="ARBA00001933"/>
    </source>
</evidence>
<dbReference type="InterPro" id="IPR000277">
    <property type="entry name" value="Cys/Met-Metab_PyrdxlP-dep_enz"/>
</dbReference>
<dbReference type="FunFam" id="3.90.1150.10:FF:000066">
    <property type="entry name" value="Putative cystathionine beta-lyase"/>
    <property type="match status" value="1"/>
</dbReference>
<evidence type="ECO:0008006" key="7">
    <source>
        <dbReference type="Google" id="ProtNLM"/>
    </source>
</evidence>
<reference evidence="5 6" key="2">
    <citation type="submission" date="2021-10" db="EMBL/GenBank/DDBJ databases">
        <authorList>
            <person name="Piombo E."/>
        </authorList>
    </citation>
    <scope>NUCLEOTIDE SEQUENCE [LARGE SCALE GENOMIC DNA]</scope>
</reference>
<dbReference type="InterPro" id="IPR015421">
    <property type="entry name" value="PyrdxlP-dep_Trfase_major"/>
</dbReference>
<name>A0A9N9U524_9HYPO</name>
<reference evidence="6" key="1">
    <citation type="submission" date="2019-06" db="EMBL/GenBank/DDBJ databases">
        <authorList>
            <person name="Broberg M."/>
        </authorList>
    </citation>
    <scope>NUCLEOTIDE SEQUENCE [LARGE SCALE GENOMIC DNA]</scope>
</reference>
<protein>
    <recommendedName>
        <fullName evidence="7">Cystathionine gamma-synthase</fullName>
    </recommendedName>
</protein>
<sequence>MGAGSHQERTGQECTPPLRSATQAIHADDDLERYGAVAAAISVSTTFRFPRDVEALQARADRDPKATPTTTRLEVVLTQIIGQPSITYASGLAAFHALMIMLNPKKIFMDDVYHGCQKVVDIMARLTGLEKHSLDQLERLGSRDVLYIETPANPTGEAYDLGFYKERAAAAGAYLVVDSTFGPPPLQDPFAFGADVVLHSGTKYFGGHSDMLCGILSVSQSYVDQGWLDQLRDERSTIGSVMGSLEGWLGLRSIRTLQLRVERQSANAVALVSWLHLLAQDEASVAAKTILRVTHASLQEDALAAGWLQKQMPGGYGPVFSKLFHEANDARRLPSFLHLFNHATSLGGVESLIEWRAMTDAGADRRLVRVSIGVEDLQDLQNDLLQGLVALVG</sequence>
<evidence type="ECO:0000256" key="4">
    <source>
        <dbReference type="RuleBase" id="RU362118"/>
    </source>
</evidence>
<dbReference type="InterPro" id="IPR015424">
    <property type="entry name" value="PyrdxlP-dep_Trfase"/>
</dbReference>
<keyword evidence="2 3" id="KW-0663">Pyridoxal phosphate</keyword>
<comment type="similarity">
    <text evidence="4">Belongs to the trans-sulfuration enzymes family.</text>
</comment>
<dbReference type="OrthoDB" id="3512640at2759"/>
<dbReference type="Pfam" id="PF01053">
    <property type="entry name" value="Cys_Met_Meta_PP"/>
    <property type="match status" value="1"/>
</dbReference>
<dbReference type="AlphaFoldDB" id="A0A9N9U524"/>
<dbReference type="EMBL" id="CABFNO020001248">
    <property type="protein sequence ID" value="CAG9974702.1"/>
    <property type="molecule type" value="Genomic_DNA"/>
</dbReference>
<feature type="modified residue" description="N6-(pyridoxal phosphate)lysine" evidence="3">
    <location>
        <position position="203"/>
    </location>
</feature>
<comment type="caution">
    <text evidence="5">The sequence shown here is derived from an EMBL/GenBank/DDBJ whole genome shotgun (WGS) entry which is preliminary data.</text>
</comment>
<dbReference type="PIRSF" id="PIRSF001434">
    <property type="entry name" value="CGS"/>
    <property type="match status" value="1"/>
</dbReference>
<evidence type="ECO:0000256" key="3">
    <source>
        <dbReference type="PIRSR" id="PIRSR001434-2"/>
    </source>
</evidence>
<dbReference type="PANTHER" id="PTHR11808:SF35">
    <property type="entry name" value="CYSTATHIONINE GAMMA-SYNTHASE (AFU_ORTHOLOGUE AFUA_7G01590)"/>
    <property type="match status" value="1"/>
</dbReference>
<dbReference type="Proteomes" id="UP000754883">
    <property type="component" value="Unassembled WGS sequence"/>
</dbReference>
<dbReference type="Gene3D" id="3.90.1150.10">
    <property type="entry name" value="Aspartate Aminotransferase, domain 1"/>
    <property type="match status" value="1"/>
</dbReference>
<dbReference type="SUPFAM" id="SSF53383">
    <property type="entry name" value="PLP-dependent transferases"/>
    <property type="match status" value="1"/>
</dbReference>
<dbReference type="GO" id="GO:0016846">
    <property type="term" value="F:carbon-sulfur lyase activity"/>
    <property type="evidence" value="ECO:0007669"/>
    <property type="project" value="TreeGrafter"/>
</dbReference>
<accession>A0A9N9U524</accession>
<organism evidence="5 6">
    <name type="scientific">Clonostachys byssicola</name>
    <dbReference type="NCBI Taxonomy" id="160290"/>
    <lineage>
        <taxon>Eukaryota</taxon>
        <taxon>Fungi</taxon>
        <taxon>Dikarya</taxon>
        <taxon>Ascomycota</taxon>
        <taxon>Pezizomycotina</taxon>
        <taxon>Sordariomycetes</taxon>
        <taxon>Hypocreomycetidae</taxon>
        <taxon>Hypocreales</taxon>
        <taxon>Bionectriaceae</taxon>
        <taxon>Clonostachys</taxon>
    </lineage>
</organism>
<dbReference type="PROSITE" id="PS00868">
    <property type="entry name" value="CYS_MET_METAB_PP"/>
    <property type="match status" value="1"/>
</dbReference>
<evidence type="ECO:0000313" key="6">
    <source>
        <dbReference type="Proteomes" id="UP000754883"/>
    </source>
</evidence>
<dbReference type="InterPro" id="IPR015422">
    <property type="entry name" value="PyrdxlP-dep_Trfase_small"/>
</dbReference>
<dbReference type="Gene3D" id="3.40.640.10">
    <property type="entry name" value="Type I PLP-dependent aspartate aminotransferase-like (Major domain)"/>
    <property type="match status" value="1"/>
</dbReference>
<proteinExistence type="inferred from homology"/>
<dbReference type="GO" id="GO:0005737">
    <property type="term" value="C:cytoplasm"/>
    <property type="evidence" value="ECO:0007669"/>
    <property type="project" value="TreeGrafter"/>
</dbReference>
<dbReference type="GO" id="GO:0019346">
    <property type="term" value="P:transsulfuration"/>
    <property type="evidence" value="ECO:0007669"/>
    <property type="project" value="InterPro"/>
</dbReference>
<keyword evidence="6" id="KW-1185">Reference proteome</keyword>